<dbReference type="EMBL" id="JASCZI010242883">
    <property type="protein sequence ID" value="MED6212264.1"/>
    <property type="molecule type" value="Genomic_DNA"/>
</dbReference>
<evidence type="ECO:0000313" key="3">
    <source>
        <dbReference type="Proteomes" id="UP001341840"/>
    </source>
</evidence>
<feature type="compositionally biased region" description="Basic and acidic residues" evidence="1">
    <location>
        <begin position="87"/>
        <end position="101"/>
    </location>
</feature>
<feature type="compositionally biased region" description="Basic and acidic residues" evidence="1">
    <location>
        <begin position="59"/>
        <end position="69"/>
    </location>
</feature>
<gene>
    <name evidence="2" type="ORF">PIB30_081627</name>
</gene>
<feature type="region of interest" description="Disordered" evidence="1">
    <location>
        <begin position="37"/>
        <end position="101"/>
    </location>
</feature>
<organism evidence="2 3">
    <name type="scientific">Stylosanthes scabra</name>
    <dbReference type="NCBI Taxonomy" id="79078"/>
    <lineage>
        <taxon>Eukaryota</taxon>
        <taxon>Viridiplantae</taxon>
        <taxon>Streptophyta</taxon>
        <taxon>Embryophyta</taxon>
        <taxon>Tracheophyta</taxon>
        <taxon>Spermatophyta</taxon>
        <taxon>Magnoliopsida</taxon>
        <taxon>eudicotyledons</taxon>
        <taxon>Gunneridae</taxon>
        <taxon>Pentapetalae</taxon>
        <taxon>rosids</taxon>
        <taxon>fabids</taxon>
        <taxon>Fabales</taxon>
        <taxon>Fabaceae</taxon>
        <taxon>Papilionoideae</taxon>
        <taxon>50 kb inversion clade</taxon>
        <taxon>dalbergioids sensu lato</taxon>
        <taxon>Dalbergieae</taxon>
        <taxon>Pterocarpus clade</taxon>
        <taxon>Stylosanthes</taxon>
    </lineage>
</organism>
<accession>A0ABU6YSJ1</accession>
<evidence type="ECO:0000256" key="1">
    <source>
        <dbReference type="SAM" id="MobiDB-lite"/>
    </source>
</evidence>
<sequence length="101" mass="11253">MAQSSVHKCIAGKRSNPRRAYRHYQLCPYCHLKVRKSKKMTQTSDESATGRGEVVVTVDEGRATGKKNNEGASQQHGEEDGAACRGNEVRRRIETRHSGEP</sequence>
<evidence type="ECO:0000313" key="2">
    <source>
        <dbReference type="EMBL" id="MED6212264.1"/>
    </source>
</evidence>
<comment type="caution">
    <text evidence="2">The sequence shown here is derived from an EMBL/GenBank/DDBJ whole genome shotgun (WGS) entry which is preliminary data.</text>
</comment>
<reference evidence="2 3" key="1">
    <citation type="journal article" date="2023" name="Plants (Basel)">
        <title>Bridging the Gap: Combining Genomics and Transcriptomics Approaches to Understand Stylosanthes scabra, an Orphan Legume from the Brazilian Caatinga.</title>
        <authorList>
            <person name="Ferreira-Neto J.R.C."/>
            <person name="da Silva M.D."/>
            <person name="Binneck E."/>
            <person name="de Melo N.F."/>
            <person name="da Silva R.H."/>
            <person name="de Melo A.L.T.M."/>
            <person name="Pandolfi V."/>
            <person name="Bustamante F.O."/>
            <person name="Brasileiro-Vidal A.C."/>
            <person name="Benko-Iseppon A.M."/>
        </authorList>
    </citation>
    <scope>NUCLEOTIDE SEQUENCE [LARGE SCALE GENOMIC DNA]</scope>
    <source>
        <tissue evidence="2">Leaves</tissue>
    </source>
</reference>
<proteinExistence type="predicted"/>
<name>A0ABU6YSJ1_9FABA</name>
<protein>
    <submittedName>
        <fullName evidence="2">Uncharacterized protein</fullName>
    </submittedName>
</protein>
<dbReference type="Proteomes" id="UP001341840">
    <property type="component" value="Unassembled WGS sequence"/>
</dbReference>
<keyword evidence="3" id="KW-1185">Reference proteome</keyword>